<accession>A0AAE3QNB8</accession>
<dbReference type="Gene3D" id="3.30.530.20">
    <property type="match status" value="1"/>
</dbReference>
<protein>
    <recommendedName>
        <fullName evidence="3">Ligand-binding SRPBCC domain-containing protein</fullName>
    </recommendedName>
</protein>
<dbReference type="SUPFAM" id="SSF55961">
    <property type="entry name" value="Bet v1-like"/>
    <property type="match status" value="1"/>
</dbReference>
<evidence type="ECO:0000313" key="2">
    <source>
        <dbReference type="Proteomes" id="UP001241110"/>
    </source>
</evidence>
<evidence type="ECO:0008006" key="3">
    <source>
        <dbReference type="Google" id="ProtNLM"/>
    </source>
</evidence>
<reference evidence="1" key="1">
    <citation type="submission" date="2023-05" db="EMBL/GenBank/DDBJ databases">
        <authorList>
            <person name="Zhang X."/>
        </authorList>
    </citation>
    <scope>NUCLEOTIDE SEQUENCE</scope>
    <source>
        <strain evidence="1">YF14B1</strain>
    </source>
</reference>
<dbReference type="Proteomes" id="UP001241110">
    <property type="component" value="Unassembled WGS sequence"/>
</dbReference>
<organism evidence="1 2">
    <name type="scientific">Xanthocytophaga flava</name>
    <dbReference type="NCBI Taxonomy" id="3048013"/>
    <lineage>
        <taxon>Bacteria</taxon>
        <taxon>Pseudomonadati</taxon>
        <taxon>Bacteroidota</taxon>
        <taxon>Cytophagia</taxon>
        <taxon>Cytophagales</taxon>
        <taxon>Rhodocytophagaceae</taxon>
        <taxon>Xanthocytophaga</taxon>
    </lineage>
</organism>
<dbReference type="RefSeq" id="WP_313981049.1">
    <property type="nucleotide sequence ID" value="NZ_JASJOS010000007.1"/>
</dbReference>
<proteinExistence type="predicted"/>
<dbReference type="AlphaFoldDB" id="A0AAE3QNB8"/>
<comment type="caution">
    <text evidence="1">The sequence shown here is derived from an EMBL/GenBank/DDBJ whole genome shotgun (WGS) entry which is preliminary data.</text>
</comment>
<sequence length="153" mass="18395">MYFEIITEVRANFETVAGNFDQRLLTKVSPSFPPARLLRYDGNMPGNEVHVELNFLLFRQVWKSKIISFQKNEEHMVFVDEGTELPFFLSYWHHEHRVERKGQSSLIRDKVTFRTPLVITDYLMFPAMYLQFWSRKAKYRRYFRNLVFSEGGK</sequence>
<name>A0AAE3QNB8_9BACT</name>
<evidence type="ECO:0000313" key="1">
    <source>
        <dbReference type="EMBL" id="MDJ1482220.1"/>
    </source>
</evidence>
<gene>
    <name evidence="1" type="ORF">QNI16_17075</name>
</gene>
<dbReference type="EMBL" id="JASJOS010000007">
    <property type="protein sequence ID" value="MDJ1482220.1"/>
    <property type="molecule type" value="Genomic_DNA"/>
</dbReference>
<dbReference type="InterPro" id="IPR023393">
    <property type="entry name" value="START-like_dom_sf"/>
</dbReference>